<dbReference type="InterPro" id="IPR001242">
    <property type="entry name" value="Condensation_dom"/>
</dbReference>
<dbReference type="Pfam" id="PF00668">
    <property type="entry name" value="Condensation"/>
    <property type="match status" value="1"/>
</dbReference>
<evidence type="ECO:0000313" key="2">
    <source>
        <dbReference type="EMBL" id="MBW5420798.1"/>
    </source>
</evidence>
<dbReference type="Proteomes" id="UP001197114">
    <property type="component" value="Unassembled WGS sequence"/>
</dbReference>
<organism evidence="2 3">
    <name type="scientific">Streptomyces anatolicus</name>
    <dbReference type="NCBI Taxonomy" id="2675858"/>
    <lineage>
        <taxon>Bacteria</taxon>
        <taxon>Bacillati</taxon>
        <taxon>Actinomycetota</taxon>
        <taxon>Actinomycetes</taxon>
        <taxon>Kitasatosporales</taxon>
        <taxon>Streptomycetaceae</taxon>
        <taxon>Streptomyces</taxon>
    </lineage>
</organism>
<comment type="caution">
    <text evidence="2">The sequence shown here is derived from an EMBL/GenBank/DDBJ whole genome shotgun (WGS) entry which is preliminary data.</text>
</comment>
<keyword evidence="3" id="KW-1185">Reference proteome</keyword>
<evidence type="ECO:0000259" key="1">
    <source>
        <dbReference type="Pfam" id="PF00668"/>
    </source>
</evidence>
<dbReference type="PANTHER" id="PTHR45527">
    <property type="entry name" value="NONRIBOSOMAL PEPTIDE SYNTHETASE"/>
    <property type="match status" value="1"/>
</dbReference>
<accession>A0ABS6YHB3</accession>
<protein>
    <submittedName>
        <fullName evidence="2">Non-ribosomal peptide synthetase</fullName>
    </submittedName>
</protein>
<dbReference type="EMBL" id="WMBF01000021">
    <property type="protein sequence ID" value="MBW5420798.1"/>
    <property type="molecule type" value="Genomic_DNA"/>
</dbReference>
<dbReference type="InterPro" id="IPR023213">
    <property type="entry name" value="CAT-like_dom_sf"/>
</dbReference>
<feature type="domain" description="Condensation" evidence="1">
    <location>
        <begin position="9"/>
        <end position="215"/>
    </location>
</feature>
<dbReference type="RefSeq" id="WP_258020824.1">
    <property type="nucleotide sequence ID" value="NZ_WMBF01000021.1"/>
</dbReference>
<name>A0ABS6YHB3_9ACTN</name>
<dbReference type="SUPFAM" id="SSF52777">
    <property type="entry name" value="CoA-dependent acyltransferases"/>
    <property type="match status" value="1"/>
</dbReference>
<feature type="non-terminal residue" evidence="2">
    <location>
        <position position="218"/>
    </location>
</feature>
<dbReference type="PANTHER" id="PTHR45527:SF1">
    <property type="entry name" value="FATTY ACID SYNTHASE"/>
    <property type="match status" value="1"/>
</dbReference>
<evidence type="ECO:0000313" key="3">
    <source>
        <dbReference type="Proteomes" id="UP001197114"/>
    </source>
</evidence>
<gene>
    <name evidence="2" type="ORF">GKQ77_04325</name>
</gene>
<sequence>MADQNGLQLPLTAAQSGMWLAQQVNPENPMYSIAECVEIAGEVDTAHFEAALRRTVAEAETLRIRFLPGDDGPVQVVVPDPDWPLHTVDVSGRPDPAAAAEAWMLDRVRTPVDLTGGPLFTFGLIKLADDRYTWFSRVHHTIVDGYSWSLIVSRVAVLYSGLVAGTEPKPDPFGSVRELVDQDSAYRVSEQFAVDSAFWSGRLAGLTEPASLAPRPTR</sequence>
<dbReference type="Gene3D" id="3.30.559.10">
    <property type="entry name" value="Chloramphenicol acetyltransferase-like domain"/>
    <property type="match status" value="1"/>
</dbReference>
<proteinExistence type="predicted"/>
<reference evidence="2 3" key="1">
    <citation type="submission" date="2019-11" db="EMBL/GenBank/DDBJ databases">
        <authorList>
            <person name="Ay H."/>
        </authorList>
    </citation>
    <scope>NUCLEOTIDE SEQUENCE [LARGE SCALE GENOMIC DNA]</scope>
    <source>
        <strain evidence="2 3">BG9H</strain>
    </source>
</reference>